<protein>
    <submittedName>
        <fullName evidence="4">Uncharacterized protein</fullName>
    </submittedName>
</protein>
<name>A0AAV7GWK0_DENCH</name>
<evidence type="ECO:0000256" key="3">
    <source>
        <dbReference type="ARBA" id="ARBA00022946"/>
    </source>
</evidence>
<evidence type="ECO:0000313" key="4">
    <source>
        <dbReference type="EMBL" id="KAH0460416.1"/>
    </source>
</evidence>
<dbReference type="GO" id="GO:0003676">
    <property type="term" value="F:nucleic acid binding"/>
    <property type="evidence" value="ECO:0007669"/>
    <property type="project" value="InterPro"/>
</dbReference>
<dbReference type="FunFam" id="1.25.70.10:FF:000001">
    <property type="entry name" value="Mitochondrial transcription termination factor-like"/>
    <property type="match status" value="1"/>
</dbReference>
<reference evidence="4 5" key="1">
    <citation type="journal article" date="2021" name="Hortic Res">
        <title>Chromosome-scale assembly of the Dendrobium chrysotoxum genome enhances the understanding of orchid evolution.</title>
        <authorList>
            <person name="Zhang Y."/>
            <person name="Zhang G.Q."/>
            <person name="Zhang D."/>
            <person name="Liu X.D."/>
            <person name="Xu X.Y."/>
            <person name="Sun W.H."/>
            <person name="Yu X."/>
            <person name="Zhu X."/>
            <person name="Wang Z.W."/>
            <person name="Zhao X."/>
            <person name="Zhong W.Y."/>
            <person name="Chen H."/>
            <person name="Yin W.L."/>
            <person name="Huang T."/>
            <person name="Niu S.C."/>
            <person name="Liu Z.J."/>
        </authorList>
    </citation>
    <scope>NUCLEOTIDE SEQUENCE [LARGE SCALE GENOMIC DNA]</scope>
    <source>
        <strain evidence="4">Lindl</strain>
    </source>
</reference>
<sequence length="415" mass="47060">MILLSRKLLHFHRSAAHAPTHFSSFYLPILFSFSSTAENSSVKSTFMVDYLISTIGLSSEAAIKSSKSLSHIKSPSKPDAVLHFLKESGFNDACIRNMVSKNSRILTAKVETTLKPKMIALKEFGFSESEILKLVSKNPVFLIHGGIQSKIKFWRGFLGSKENLLHALLRGKRLICSNLDTNIIPKISFLRDCGFVDNQIASMINNNPNFIVMSLDSIKTLKNRAEELGFSYGSGAFCSVMVSLCQISRATMESKLKLLGSFGWSEAEISSVIRKAPLLLETSEKKMKKMMDFLVKRAGCEPSFVMKHPRLLMFSLERRMVPRQYVLQLLKSKDLIKRKLSFYSFMTISEKKFLEKYILSYGEKMPDLYHVYLALYSENQRADTCRSTGNAADRVQRLCTEETMLIEAEKIDLDK</sequence>
<dbReference type="SMART" id="SM00733">
    <property type="entry name" value="Mterf"/>
    <property type="match status" value="6"/>
</dbReference>
<dbReference type="EMBL" id="JAGFBR010000010">
    <property type="protein sequence ID" value="KAH0460416.1"/>
    <property type="molecule type" value="Genomic_DNA"/>
</dbReference>
<accession>A0AAV7GWK0</accession>
<keyword evidence="2" id="KW-0804">Transcription</keyword>
<dbReference type="PANTHER" id="PTHR13068">
    <property type="entry name" value="CGI-12 PROTEIN-RELATED"/>
    <property type="match status" value="1"/>
</dbReference>
<dbReference type="AlphaFoldDB" id="A0AAV7GWK0"/>
<dbReference type="PANTHER" id="PTHR13068:SF236">
    <property type="entry name" value="OS02G0749800 PROTEIN"/>
    <property type="match status" value="1"/>
</dbReference>
<comment type="similarity">
    <text evidence="1">Belongs to the mTERF family.</text>
</comment>
<dbReference type="Proteomes" id="UP000775213">
    <property type="component" value="Unassembled WGS sequence"/>
</dbReference>
<dbReference type="GO" id="GO:0006353">
    <property type="term" value="P:DNA-templated transcription termination"/>
    <property type="evidence" value="ECO:0007669"/>
    <property type="project" value="UniProtKB-KW"/>
</dbReference>
<dbReference type="InterPro" id="IPR038538">
    <property type="entry name" value="MTERF_sf"/>
</dbReference>
<keyword evidence="3" id="KW-0809">Transit peptide</keyword>
<evidence type="ECO:0000256" key="1">
    <source>
        <dbReference type="ARBA" id="ARBA00007692"/>
    </source>
</evidence>
<keyword evidence="2" id="KW-0805">Transcription regulation</keyword>
<dbReference type="Gene3D" id="1.25.70.10">
    <property type="entry name" value="Transcription termination factor 3, mitochondrial"/>
    <property type="match status" value="2"/>
</dbReference>
<comment type="caution">
    <text evidence="4">The sequence shown here is derived from an EMBL/GenBank/DDBJ whole genome shotgun (WGS) entry which is preliminary data.</text>
</comment>
<keyword evidence="2" id="KW-0806">Transcription termination</keyword>
<organism evidence="4 5">
    <name type="scientific">Dendrobium chrysotoxum</name>
    <name type="common">Orchid</name>
    <dbReference type="NCBI Taxonomy" id="161865"/>
    <lineage>
        <taxon>Eukaryota</taxon>
        <taxon>Viridiplantae</taxon>
        <taxon>Streptophyta</taxon>
        <taxon>Embryophyta</taxon>
        <taxon>Tracheophyta</taxon>
        <taxon>Spermatophyta</taxon>
        <taxon>Magnoliopsida</taxon>
        <taxon>Liliopsida</taxon>
        <taxon>Asparagales</taxon>
        <taxon>Orchidaceae</taxon>
        <taxon>Epidendroideae</taxon>
        <taxon>Malaxideae</taxon>
        <taxon>Dendrobiinae</taxon>
        <taxon>Dendrobium</taxon>
    </lineage>
</organism>
<gene>
    <name evidence="4" type="ORF">IEQ34_011079</name>
</gene>
<proteinExistence type="inferred from homology"/>
<dbReference type="Pfam" id="PF02536">
    <property type="entry name" value="mTERF"/>
    <property type="match status" value="1"/>
</dbReference>
<evidence type="ECO:0000313" key="5">
    <source>
        <dbReference type="Proteomes" id="UP000775213"/>
    </source>
</evidence>
<dbReference type="InterPro" id="IPR003690">
    <property type="entry name" value="MTERF"/>
</dbReference>
<keyword evidence="5" id="KW-1185">Reference proteome</keyword>
<evidence type="ECO:0000256" key="2">
    <source>
        <dbReference type="ARBA" id="ARBA00022472"/>
    </source>
</evidence>